<keyword evidence="10 19" id="KW-0067">ATP-binding</keyword>
<dbReference type="GO" id="GO:0005524">
    <property type="term" value="F:ATP binding"/>
    <property type="evidence" value="ECO:0007669"/>
    <property type="project" value="UniProtKB-KW"/>
</dbReference>
<dbReference type="SUPFAM" id="SSF47226">
    <property type="entry name" value="Histidine-containing phosphotransfer domain, HPT domain"/>
    <property type="match status" value="1"/>
</dbReference>
<accession>A0ABS9ZV09</accession>
<dbReference type="SMART" id="SM00448">
    <property type="entry name" value="REC"/>
    <property type="match status" value="1"/>
</dbReference>
<protein>
    <recommendedName>
        <fullName evidence="3">histidine kinase</fullName>
        <ecNumber evidence="3">2.7.13.3</ecNumber>
    </recommendedName>
</protein>
<evidence type="ECO:0000256" key="12">
    <source>
        <dbReference type="ARBA" id="ARBA00023136"/>
    </source>
</evidence>
<evidence type="ECO:0000256" key="1">
    <source>
        <dbReference type="ARBA" id="ARBA00000085"/>
    </source>
</evidence>
<feature type="modified residue" description="Phosphohistidine" evidence="13">
    <location>
        <position position="763"/>
    </location>
</feature>
<evidence type="ECO:0000259" key="16">
    <source>
        <dbReference type="PROSITE" id="PS50109"/>
    </source>
</evidence>
<dbReference type="InterPro" id="IPR003594">
    <property type="entry name" value="HATPase_dom"/>
</dbReference>
<feature type="domain" description="HPt" evidence="18">
    <location>
        <begin position="724"/>
        <end position="823"/>
    </location>
</feature>
<dbReference type="EC" id="2.7.13.3" evidence="3"/>
<name>A0ABS9ZV09_9SPHI</name>
<dbReference type="RefSeq" id="WP_243358337.1">
    <property type="nucleotide sequence ID" value="NZ_JALGBH010000001.1"/>
</dbReference>
<evidence type="ECO:0000256" key="15">
    <source>
        <dbReference type="SAM" id="Phobius"/>
    </source>
</evidence>
<dbReference type="InterPro" id="IPR011006">
    <property type="entry name" value="CheY-like_superfamily"/>
</dbReference>
<evidence type="ECO:0000256" key="6">
    <source>
        <dbReference type="ARBA" id="ARBA00022553"/>
    </source>
</evidence>
<evidence type="ECO:0000256" key="3">
    <source>
        <dbReference type="ARBA" id="ARBA00012438"/>
    </source>
</evidence>
<dbReference type="Pfam" id="PF00072">
    <property type="entry name" value="Response_reg"/>
    <property type="match status" value="1"/>
</dbReference>
<gene>
    <name evidence="19" type="ORF">MMF97_02040</name>
</gene>
<dbReference type="PROSITE" id="PS50109">
    <property type="entry name" value="HIS_KIN"/>
    <property type="match status" value="1"/>
</dbReference>
<dbReference type="PANTHER" id="PTHR43047">
    <property type="entry name" value="TWO-COMPONENT HISTIDINE PROTEIN KINASE"/>
    <property type="match status" value="1"/>
</dbReference>
<proteinExistence type="predicted"/>
<evidence type="ECO:0000256" key="10">
    <source>
        <dbReference type="ARBA" id="ARBA00022840"/>
    </source>
</evidence>
<keyword evidence="6 14" id="KW-0597">Phosphoprotein</keyword>
<evidence type="ECO:0000256" key="7">
    <source>
        <dbReference type="ARBA" id="ARBA00022679"/>
    </source>
</evidence>
<dbReference type="Gene3D" id="1.20.120.160">
    <property type="entry name" value="HPT domain"/>
    <property type="match status" value="1"/>
</dbReference>
<dbReference type="InterPro" id="IPR001789">
    <property type="entry name" value="Sig_transdc_resp-reg_receiver"/>
</dbReference>
<dbReference type="InterPro" id="IPR003661">
    <property type="entry name" value="HisK_dim/P_dom"/>
</dbReference>
<evidence type="ECO:0000313" key="19">
    <source>
        <dbReference type="EMBL" id="MCJ0741473.1"/>
    </source>
</evidence>
<dbReference type="InterPro" id="IPR004358">
    <property type="entry name" value="Sig_transdc_His_kin-like_C"/>
</dbReference>
<dbReference type="PRINTS" id="PR00344">
    <property type="entry name" value="BCTRLSENSOR"/>
</dbReference>
<evidence type="ECO:0000256" key="13">
    <source>
        <dbReference type="PROSITE-ProRule" id="PRU00110"/>
    </source>
</evidence>
<evidence type="ECO:0000256" key="4">
    <source>
        <dbReference type="ARBA" id="ARBA00022475"/>
    </source>
</evidence>
<dbReference type="PANTHER" id="PTHR43047:SF72">
    <property type="entry name" value="OSMOSENSING HISTIDINE PROTEIN KINASE SLN1"/>
    <property type="match status" value="1"/>
</dbReference>
<dbReference type="InterPro" id="IPR036097">
    <property type="entry name" value="HisK_dim/P_sf"/>
</dbReference>
<evidence type="ECO:0000256" key="8">
    <source>
        <dbReference type="ARBA" id="ARBA00022692"/>
    </source>
</evidence>
<feature type="domain" description="Histidine kinase" evidence="16">
    <location>
        <begin position="346"/>
        <end position="566"/>
    </location>
</feature>
<evidence type="ECO:0000256" key="2">
    <source>
        <dbReference type="ARBA" id="ARBA00004429"/>
    </source>
</evidence>
<dbReference type="SMART" id="SM00387">
    <property type="entry name" value="HATPase_c"/>
    <property type="match status" value="1"/>
</dbReference>
<evidence type="ECO:0000256" key="11">
    <source>
        <dbReference type="ARBA" id="ARBA00022989"/>
    </source>
</evidence>
<reference evidence="19" key="1">
    <citation type="submission" date="2022-03" db="EMBL/GenBank/DDBJ databases">
        <authorList>
            <person name="Woo C.Y."/>
        </authorList>
    </citation>
    <scope>NUCLEOTIDE SEQUENCE</scope>
    <source>
        <strain evidence="19">CYS-01</strain>
    </source>
</reference>
<dbReference type="CDD" id="cd00082">
    <property type="entry name" value="HisKA"/>
    <property type="match status" value="1"/>
</dbReference>
<keyword evidence="8 15" id="KW-0812">Transmembrane</keyword>
<evidence type="ECO:0000313" key="20">
    <source>
        <dbReference type="Proteomes" id="UP001165460"/>
    </source>
</evidence>
<keyword evidence="5" id="KW-0997">Cell inner membrane</keyword>
<evidence type="ECO:0000256" key="9">
    <source>
        <dbReference type="ARBA" id="ARBA00022777"/>
    </source>
</evidence>
<keyword evidence="12 15" id="KW-0472">Membrane</keyword>
<dbReference type="EMBL" id="JALGBH010000001">
    <property type="protein sequence ID" value="MCJ0741473.1"/>
    <property type="molecule type" value="Genomic_DNA"/>
</dbReference>
<dbReference type="InterPro" id="IPR008207">
    <property type="entry name" value="Sig_transdc_His_kin_Hpt_dom"/>
</dbReference>
<evidence type="ECO:0000259" key="18">
    <source>
        <dbReference type="PROSITE" id="PS50894"/>
    </source>
</evidence>
<evidence type="ECO:0000256" key="5">
    <source>
        <dbReference type="ARBA" id="ARBA00022519"/>
    </source>
</evidence>
<keyword evidence="4" id="KW-1003">Cell membrane</keyword>
<keyword evidence="10 19" id="KW-0547">Nucleotide-binding</keyword>
<dbReference type="Gene3D" id="1.10.287.130">
    <property type="match status" value="1"/>
</dbReference>
<dbReference type="Proteomes" id="UP001165460">
    <property type="component" value="Unassembled WGS sequence"/>
</dbReference>
<keyword evidence="20" id="KW-1185">Reference proteome</keyword>
<keyword evidence="7" id="KW-0808">Transferase</keyword>
<keyword evidence="9" id="KW-0418">Kinase</keyword>
<comment type="subcellular location">
    <subcellularLocation>
        <location evidence="2">Cell inner membrane</location>
        <topology evidence="2">Multi-pass membrane protein</topology>
    </subcellularLocation>
</comment>
<dbReference type="Gene3D" id="3.40.50.2300">
    <property type="match status" value="1"/>
</dbReference>
<dbReference type="PROSITE" id="PS50110">
    <property type="entry name" value="RESPONSE_REGULATORY"/>
    <property type="match status" value="1"/>
</dbReference>
<organism evidence="19 20">
    <name type="scientific">Pedobacter montanisoli</name>
    <dbReference type="NCBI Taxonomy" id="2923277"/>
    <lineage>
        <taxon>Bacteria</taxon>
        <taxon>Pseudomonadati</taxon>
        <taxon>Bacteroidota</taxon>
        <taxon>Sphingobacteriia</taxon>
        <taxon>Sphingobacteriales</taxon>
        <taxon>Sphingobacteriaceae</taxon>
        <taxon>Pedobacter</taxon>
    </lineage>
</organism>
<dbReference type="SUPFAM" id="SSF47384">
    <property type="entry name" value="Homodimeric domain of signal transducing histidine kinase"/>
    <property type="match status" value="1"/>
</dbReference>
<feature type="domain" description="Response regulatory" evidence="17">
    <location>
        <begin position="589"/>
        <end position="704"/>
    </location>
</feature>
<keyword evidence="11 15" id="KW-1133">Transmembrane helix</keyword>
<dbReference type="Pfam" id="PF02518">
    <property type="entry name" value="HATPase_c"/>
    <property type="match status" value="1"/>
</dbReference>
<dbReference type="SUPFAM" id="SSF52172">
    <property type="entry name" value="CheY-like"/>
    <property type="match status" value="1"/>
</dbReference>
<comment type="caution">
    <text evidence="19">The sequence shown here is derived from an EMBL/GenBank/DDBJ whole genome shotgun (WGS) entry which is preliminary data.</text>
</comment>
<evidence type="ECO:0000259" key="17">
    <source>
        <dbReference type="PROSITE" id="PS50110"/>
    </source>
</evidence>
<dbReference type="PROSITE" id="PS50894">
    <property type="entry name" value="HPT"/>
    <property type="match status" value="1"/>
</dbReference>
<dbReference type="SMART" id="SM00388">
    <property type="entry name" value="HisKA"/>
    <property type="match status" value="1"/>
</dbReference>
<dbReference type="InterPro" id="IPR036890">
    <property type="entry name" value="HATPase_C_sf"/>
</dbReference>
<comment type="catalytic activity">
    <reaction evidence="1">
        <text>ATP + protein L-histidine = ADP + protein N-phospho-L-histidine.</text>
        <dbReference type="EC" id="2.7.13.3"/>
    </reaction>
</comment>
<feature type="transmembrane region" description="Helical" evidence="15">
    <location>
        <begin position="294"/>
        <end position="313"/>
    </location>
</feature>
<dbReference type="SUPFAM" id="SSF55874">
    <property type="entry name" value="ATPase domain of HSP90 chaperone/DNA topoisomerase II/histidine kinase"/>
    <property type="match status" value="1"/>
</dbReference>
<dbReference type="Pfam" id="PF00512">
    <property type="entry name" value="HisKA"/>
    <property type="match status" value="1"/>
</dbReference>
<dbReference type="Gene3D" id="3.30.565.10">
    <property type="entry name" value="Histidine kinase-like ATPase, C-terminal domain"/>
    <property type="match status" value="1"/>
</dbReference>
<feature type="modified residue" description="4-aspartylphosphate" evidence="14">
    <location>
        <position position="638"/>
    </location>
</feature>
<sequence>MANPNRFFFRATKGKVILGFLFGLVALFLAWGVSRFVFREILGTVEKVSSPNVKLKMVNSLSHKIYRLDQLQTDHKPHNSNFVTETKAVRKTLDTLSILYKDDAKQLKRINSLKHLLADRNKQFLSYLEVKETLVNTKSFSDEVQKLSEMFAQQSKQIDSATYTTEKSTSTTTVAPAQPEERSKGFLSRLFGKKKAEVYEIIKEELTVKKDTLNPKIQDSLVQNIETALRNIELEQKEKSTLFVKKETELASSSHALTKQMLNILKEVEAEALAQVDQKGLDARNTVNQGVHEIKLIMISFLCITLILGYLIFADIAKSNKYRIALEKAKDEAEYHGKAKQRFLSNMSHEIRTPLQSILGYSEYILRQNTPNPKHVAAIHQSSVHLLQIVNEILDYNRIISGEFSFVNETFEMNGVIKEVIEAMQPLAQQKNLLLDYEIEADKTFWLKGDVFRLKQVLYNLIGNAIKFTLKGKVILSLESKWQEDMLHCYFRVEDTGIGFSKEDAERIFNEFEQLEIPQKRVLNQHGAGLGLNIVKTLIDAQGGRISVKSEPGNGTIISFYLKFEKGETAPEKSGVHQALGQHFNPSTTVWVIDDDQLILDLCGLVFSLNNINYELFNNANDILNADVPDHLSHVLIDIRLRETSGTDLIKRLKKKLPVNVAYYAITAQVLPDEQQHILKKGFKDILIKPFKTEDLLNLLKRTTEERRAKEFDIGNLLKMAMGDRKIVAGILRTFIKDCEEDSGLLKSSLKKHDFEESRLIVHRLAGRISQVGAGELGQAFRSFEMEIEQKGRIDAAEYRKATQLLERLKLLIYKISDQQYMKAEG</sequence>
<evidence type="ECO:0000256" key="14">
    <source>
        <dbReference type="PROSITE-ProRule" id="PRU00169"/>
    </source>
</evidence>
<dbReference type="InterPro" id="IPR005467">
    <property type="entry name" value="His_kinase_dom"/>
</dbReference>
<dbReference type="InterPro" id="IPR036641">
    <property type="entry name" value="HPT_dom_sf"/>
</dbReference>